<keyword evidence="8 11" id="KW-0119">Carbohydrate metabolism</keyword>
<dbReference type="EMBL" id="AP022610">
    <property type="protein sequence ID" value="BBZ29240.1"/>
    <property type="molecule type" value="Genomic_DNA"/>
</dbReference>
<evidence type="ECO:0000313" key="12">
    <source>
        <dbReference type="EMBL" id="BBZ29240.1"/>
    </source>
</evidence>
<evidence type="ECO:0000313" key="13">
    <source>
        <dbReference type="Proteomes" id="UP000466517"/>
    </source>
</evidence>
<dbReference type="EC" id="2.4.1.1" evidence="11"/>
<dbReference type="PIRSF" id="PIRSF000460">
    <property type="entry name" value="Pprylas_GlgP"/>
    <property type="match status" value="1"/>
</dbReference>
<keyword evidence="5 11" id="KW-0328">Glycosyltransferase</keyword>
<dbReference type="PROSITE" id="PS00102">
    <property type="entry name" value="PHOSPHORYLASE"/>
    <property type="match status" value="1"/>
</dbReference>
<evidence type="ECO:0000256" key="4">
    <source>
        <dbReference type="ARBA" id="ARBA00022600"/>
    </source>
</evidence>
<evidence type="ECO:0000256" key="1">
    <source>
        <dbReference type="ARBA" id="ARBA00001275"/>
    </source>
</evidence>
<sequence>MTDVVNSAAAEASHLRSGLDAADLREAITDHLRYSIGRPAAALRPDHYYRALALAVRDRMQDNRVASTQQSLDQGAKVTCYLSAEFLMGPQLGNNLLNLQIEDAARAALESLGQDYDEVLACEPEPGLGNGGLGRLAACYLDSLATLERPAIGYGIRYEFGIFKQEFNDGWQVELTDNWLANGNPWEIAKPDVNYLVNWGGHTEHYIDDSGADRIRWVPRQVIKGVAYDTPIQGYGVHTCNVLTLWSARAVESFALDAFNTGDYYKAVESEVTSETVTKVLYPNDEPEAGKRLRLLQQYFFVSCSLQHVVHIMDDLADVSLQELPQRFALQLNDTHPSIGVAELMRILVDERRLDWDLAWSITVATFGYTNHTLLPEALEKWPLGLFGESLPRHLEIIYEINRRFLDEVRAKFPGDVDRVRRMSLIGEEGGQTVKMAYLATVGSHAVNGVAALHSDLLKASVLKDFYELWPERFSNKTNGVTPRRFLALSNPGLRSLLDDTIGDGWLTDLDRLRGLEAFVDDPQFRQRWREVKRSNKSRLSEFLLASTGVELDPTWMFDIQVKRIHEYKRQHLSVLHIIRQYFRLKMDPTLQIAPRAYVFGGKAAPGYYMAKRIIKLINAVGETVNHDPDVNRFMKIVFVPNFNVQNAHLIYPAANLSEQISTAGKEASGTGNMKFMLNGALTIGTLDGANVEIRQEAGPENFFLFGLTEDEVERVKREGYRPSEYVDRNDELKAVLGLISSGQFSHGDTEVFRPLVDNLLHDDPFLVLADYASYVACQDEVAAAWQDSDAWSHMSILNTARSGKFSSDRAITEYCDDIWNVGPVKVEI</sequence>
<dbReference type="PANTHER" id="PTHR11468">
    <property type="entry name" value="GLYCOGEN PHOSPHORYLASE"/>
    <property type="match status" value="1"/>
</dbReference>
<dbReference type="InterPro" id="IPR000811">
    <property type="entry name" value="Glyco_trans_35"/>
</dbReference>
<gene>
    <name evidence="12" type="ORF">MMAD_35350</name>
</gene>
<dbReference type="GO" id="GO:0008184">
    <property type="term" value="F:glycogen phosphorylase activity"/>
    <property type="evidence" value="ECO:0007669"/>
    <property type="project" value="InterPro"/>
</dbReference>
<proteinExistence type="inferred from homology"/>
<dbReference type="GO" id="GO:0030170">
    <property type="term" value="F:pyridoxal phosphate binding"/>
    <property type="evidence" value="ECO:0007669"/>
    <property type="project" value="InterPro"/>
</dbReference>
<dbReference type="InterPro" id="IPR011833">
    <property type="entry name" value="Glycg_phsphrylas"/>
</dbReference>
<evidence type="ECO:0000256" key="5">
    <source>
        <dbReference type="ARBA" id="ARBA00022676"/>
    </source>
</evidence>
<keyword evidence="6 11" id="KW-0808">Transferase</keyword>
<evidence type="ECO:0000256" key="6">
    <source>
        <dbReference type="ARBA" id="ARBA00022679"/>
    </source>
</evidence>
<comment type="cofactor">
    <cofactor evidence="2 11">
        <name>pyridoxal 5'-phosphate</name>
        <dbReference type="ChEBI" id="CHEBI:597326"/>
    </cofactor>
</comment>
<evidence type="ECO:0000256" key="3">
    <source>
        <dbReference type="ARBA" id="ARBA00006047"/>
    </source>
</evidence>
<dbReference type="AlphaFoldDB" id="A0A7I7XJ73"/>
<dbReference type="Gene3D" id="3.40.50.2000">
    <property type="entry name" value="Glycogen Phosphorylase B"/>
    <property type="match status" value="2"/>
</dbReference>
<feature type="modified residue" description="N6-(pyridoxal phosphate)lysine" evidence="10">
    <location>
        <position position="675"/>
    </location>
</feature>
<dbReference type="Proteomes" id="UP000466517">
    <property type="component" value="Chromosome"/>
</dbReference>
<dbReference type="RefSeq" id="WP_163739632.1">
    <property type="nucleotide sequence ID" value="NZ_AP022610.1"/>
</dbReference>
<evidence type="ECO:0000256" key="2">
    <source>
        <dbReference type="ARBA" id="ARBA00001933"/>
    </source>
</evidence>
<name>A0A7I7XJ73_9MYCO</name>
<comment type="function">
    <text evidence="9">Phosphorylase is an important allosteric enzyme in carbohydrate metabolism. Enzymes from different sources differ in their regulatory mechanisms and in their natural substrates. However, all known phosphorylases share catalytic and structural properties.</text>
</comment>
<evidence type="ECO:0000256" key="8">
    <source>
        <dbReference type="ARBA" id="ARBA00023277"/>
    </source>
</evidence>
<dbReference type="KEGG" id="mmag:MMAD_35350"/>
<dbReference type="InterPro" id="IPR035090">
    <property type="entry name" value="Pyridoxal_P_attach_site"/>
</dbReference>
<comment type="catalytic activity">
    <reaction evidence="1 11">
        <text>[(1-&gt;4)-alpha-D-glucosyl](n) + phosphate = [(1-&gt;4)-alpha-D-glucosyl](n-1) + alpha-D-glucose 1-phosphate</text>
        <dbReference type="Rhea" id="RHEA:41732"/>
        <dbReference type="Rhea" id="RHEA-COMP:9584"/>
        <dbReference type="Rhea" id="RHEA-COMP:9586"/>
        <dbReference type="ChEBI" id="CHEBI:15444"/>
        <dbReference type="ChEBI" id="CHEBI:43474"/>
        <dbReference type="ChEBI" id="CHEBI:58601"/>
        <dbReference type="EC" id="2.4.1.1"/>
    </reaction>
</comment>
<dbReference type="NCBIfam" id="TIGR02093">
    <property type="entry name" value="P_ylase"/>
    <property type="match status" value="1"/>
</dbReference>
<evidence type="ECO:0000256" key="10">
    <source>
        <dbReference type="PIRSR" id="PIRSR000460-1"/>
    </source>
</evidence>
<reference evidence="12 13" key="1">
    <citation type="journal article" date="2019" name="Emerg. Microbes Infect.">
        <title>Comprehensive subspecies identification of 175 nontuberculous mycobacteria species based on 7547 genomic profiles.</title>
        <authorList>
            <person name="Matsumoto Y."/>
            <person name="Kinjo T."/>
            <person name="Motooka D."/>
            <person name="Nabeya D."/>
            <person name="Jung N."/>
            <person name="Uechi K."/>
            <person name="Horii T."/>
            <person name="Iida T."/>
            <person name="Fujita J."/>
            <person name="Nakamura S."/>
        </authorList>
    </citation>
    <scope>NUCLEOTIDE SEQUENCE [LARGE SCALE GENOMIC DNA]</scope>
    <source>
        <strain evidence="12 13">JCM 13574</strain>
    </source>
</reference>
<dbReference type="SUPFAM" id="SSF53756">
    <property type="entry name" value="UDP-Glycosyltransferase/glycogen phosphorylase"/>
    <property type="match status" value="1"/>
</dbReference>
<dbReference type="GO" id="GO:0005737">
    <property type="term" value="C:cytoplasm"/>
    <property type="evidence" value="ECO:0007669"/>
    <property type="project" value="TreeGrafter"/>
</dbReference>
<dbReference type="CDD" id="cd04300">
    <property type="entry name" value="GT35_Glycogen_Phosphorylase"/>
    <property type="match status" value="1"/>
</dbReference>
<protein>
    <recommendedName>
        <fullName evidence="11">Alpha-1,4 glucan phosphorylase</fullName>
        <ecNumber evidence="11">2.4.1.1</ecNumber>
    </recommendedName>
</protein>
<organism evidence="12 13">
    <name type="scientific">Mycolicibacterium madagascariense</name>
    <dbReference type="NCBI Taxonomy" id="212765"/>
    <lineage>
        <taxon>Bacteria</taxon>
        <taxon>Bacillati</taxon>
        <taxon>Actinomycetota</taxon>
        <taxon>Actinomycetes</taxon>
        <taxon>Mycobacteriales</taxon>
        <taxon>Mycobacteriaceae</taxon>
        <taxon>Mycolicibacterium</taxon>
    </lineage>
</organism>
<keyword evidence="7 10" id="KW-0663">Pyridoxal phosphate</keyword>
<evidence type="ECO:0000256" key="11">
    <source>
        <dbReference type="RuleBase" id="RU000587"/>
    </source>
</evidence>
<accession>A0A7I7XJ73</accession>
<dbReference type="FunFam" id="3.40.50.2000:FF:000149">
    <property type="entry name" value="Glycogen phosphorylase, muscle form"/>
    <property type="match status" value="1"/>
</dbReference>
<dbReference type="GO" id="GO:0005980">
    <property type="term" value="P:glycogen catabolic process"/>
    <property type="evidence" value="ECO:0007669"/>
    <property type="project" value="TreeGrafter"/>
</dbReference>
<comment type="similarity">
    <text evidence="3 11">Belongs to the glycogen phosphorylase family.</text>
</comment>
<evidence type="ECO:0000256" key="7">
    <source>
        <dbReference type="ARBA" id="ARBA00022898"/>
    </source>
</evidence>
<dbReference type="Pfam" id="PF00343">
    <property type="entry name" value="Phosphorylase"/>
    <property type="match status" value="1"/>
</dbReference>
<dbReference type="PANTHER" id="PTHR11468:SF3">
    <property type="entry name" value="GLYCOGEN PHOSPHORYLASE, LIVER FORM"/>
    <property type="match status" value="1"/>
</dbReference>
<keyword evidence="4" id="KW-0321">Glycogen metabolism</keyword>
<dbReference type="FunFam" id="3.40.50.2000:FF:000005">
    <property type="entry name" value="Alpha-1,4 glucan phosphorylase"/>
    <property type="match status" value="1"/>
</dbReference>
<keyword evidence="13" id="KW-1185">Reference proteome</keyword>
<evidence type="ECO:0000256" key="9">
    <source>
        <dbReference type="ARBA" id="ARBA00025174"/>
    </source>
</evidence>
<comment type="function">
    <text evidence="11">Allosteric enzyme that catalyzes the rate-limiting step in glycogen catabolism, the phosphorolytic cleavage of glycogen to produce glucose-1-phosphate, and plays a central role in maintaining cellular and organismal glucose homeostasis.</text>
</comment>